<keyword evidence="7" id="KW-1185">Reference proteome</keyword>
<evidence type="ECO:0000256" key="1">
    <source>
        <dbReference type="ARBA" id="ARBA00004141"/>
    </source>
</evidence>
<feature type="transmembrane region" description="Helical" evidence="5">
    <location>
        <begin position="12"/>
        <end position="33"/>
    </location>
</feature>
<dbReference type="EMBL" id="ML738603">
    <property type="protein sequence ID" value="KAE8165098.1"/>
    <property type="molecule type" value="Genomic_DNA"/>
</dbReference>
<dbReference type="InterPro" id="IPR005828">
    <property type="entry name" value="MFS_sugar_transport-like"/>
</dbReference>
<dbReference type="AlphaFoldDB" id="A0A5N6V2B9"/>
<dbReference type="PANTHER" id="PTHR48022">
    <property type="entry name" value="PLASTIDIC GLUCOSE TRANSPORTER 4"/>
    <property type="match status" value="1"/>
</dbReference>
<evidence type="ECO:0000256" key="3">
    <source>
        <dbReference type="ARBA" id="ARBA00022989"/>
    </source>
</evidence>
<evidence type="ECO:0008006" key="8">
    <source>
        <dbReference type="Google" id="ProtNLM"/>
    </source>
</evidence>
<feature type="transmembrane region" description="Helical" evidence="5">
    <location>
        <begin position="96"/>
        <end position="115"/>
    </location>
</feature>
<dbReference type="Proteomes" id="UP000326950">
    <property type="component" value="Unassembled WGS sequence"/>
</dbReference>
<reference evidence="6 7" key="1">
    <citation type="submission" date="2019-04" db="EMBL/GenBank/DDBJ databases">
        <title>Friends and foes A comparative genomics study of 23 Aspergillus species from section Flavi.</title>
        <authorList>
            <consortium name="DOE Joint Genome Institute"/>
            <person name="Kjaerbolling I."/>
            <person name="Vesth T."/>
            <person name="Frisvad J.C."/>
            <person name="Nybo J.L."/>
            <person name="Theobald S."/>
            <person name="Kildgaard S."/>
            <person name="Isbrandt T."/>
            <person name="Kuo A."/>
            <person name="Sato A."/>
            <person name="Lyhne E.K."/>
            <person name="Kogle M.E."/>
            <person name="Wiebenga A."/>
            <person name="Kun R.S."/>
            <person name="Lubbers R.J."/>
            <person name="Makela M.R."/>
            <person name="Barry K."/>
            <person name="Chovatia M."/>
            <person name="Clum A."/>
            <person name="Daum C."/>
            <person name="Haridas S."/>
            <person name="He G."/>
            <person name="LaButti K."/>
            <person name="Lipzen A."/>
            <person name="Mondo S."/>
            <person name="Riley R."/>
            <person name="Salamov A."/>
            <person name="Simmons B.A."/>
            <person name="Magnuson J.K."/>
            <person name="Henrissat B."/>
            <person name="Mortensen U.H."/>
            <person name="Larsen T.O."/>
            <person name="Devries R.P."/>
            <person name="Grigoriev I.V."/>
            <person name="Machida M."/>
            <person name="Baker S.E."/>
            <person name="Andersen M.R."/>
        </authorList>
    </citation>
    <scope>NUCLEOTIDE SEQUENCE [LARGE SCALE GENOMIC DNA]</scope>
    <source>
        <strain evidence="6 7">CBS 117626</strain>
    </source>
</reference>
<dbReference type="GO" id="GO:0005351">
    <property type="term" value="F:carbohydrate:proton symporter activity"/>
    <property type="evidence" value="ECO:0007669"/>
    <property type="project" value="TreeGrafter"/>
</dbReference>
<organism evidence="6 7">
    <name type="scientific">Aspergillus tamarii</name>
    <dbReference type="NCBI Taxonomy" id="41984"/>
    <lineage>
        <taxon>Eukaryota</taxon>
        <taxon>Fungi</taxon>
        <taxon>Dikarya</taxon>
        <taxon>Ascomycota</taxon>
        <taxon>Pezizomycotina</taxon>
        <taxon>Eurotiomycetes</taxon>
        <taxon>Eurotiomycetidae</taxon>
        <taxon>Eurotiales</taxon>
        <taxon>Aspergillaceae</taxon>
        <taxon>Aspergillus</taxon>
        <taxon>Aspergillus subgen. Circumdati</taxon>
    </lineage>
</organism>
<evidence type="ECO:0000313" key="7">
    <source>
        <dbReference type="Proteomes" id="UP000326950"/>
    </source>
</evidence>
<evidence type="ECO:0000313" key="6">
    <source>
        <dbReference type="EMBL" id="KAE8165098.1"/>
    </source>
</evidence>
<dbReference type="OrthoDB" id="6133115at2759"/>
<proteinExistence type="predicted"/>
<dbReference type="InterPro" id="IPR050360">
    <property type="entry name" value="MFS_Sugar_Transporters"/>
</dbReference>
<accession>A0A5N6V2B9</accession>
<feature type="transmembrane region" description="Helical" evidence="5">
    <location>
        <begin position="294"/>
        <end position="316"/>
    </location>
</feature>
<feature type="transmembrane region" description="Helical" evidence="5">
    <location>
        <begin position="53"/>
        <end position="75"/>
    </location>
</feature>
<comment type="subcellular location">
    <subcellularLocation>
        <location evidence="1">Membrane</location>
        <topology evidence="1">Multi-pass membrane protein</topology>
    </subcellularLocation>
</comment>
<evidence type="ECO:0000256" key="4">
    <source>
        <dbReference type="ARBA" id="ARBA00023136"/>
    </source>
</evidence>
<dbReference type="PANTHER" id="PTHR48022:SF68">
    <property type="entry name" value="MAJOR FACILITATOR SUPERFAMILY (MFS) PROFILE DOMAIN-CONTAINING PROTEIN-RELATED"/>
    <property type="match status" value="1"/>
</dbReference>
<protein>
    <recommendedName>
        <fullName evidence="8">General substrate transporter</fullName>
    </recommendedName>
</protein>
<sequence length="389" mass="42729">MKPALGLRGTKLNIGHICTVILPAYVCFGYLMAVTSGIEGRQEAGNYPGEGTVTAIFNLGCLMNAFSCIYVGDIIGRKRTFMFGLSETVQPGPRGVIIMLQSTFLCTGLALAVWLEYGLAFTEGSVTWRLPVFPCFLCLISLCWAPVWPDSVRRIDEAREILSMLRGEPSDSPSIAHQIEEIEASLQETGQGSFRDIFFRNGPARFANRAFIAVSTQMGQRICDYLGMSGNLALPMSAVLFTWKMIIAPVGALNIDKAGRRKLLLLVFAGMGVCMAVMAGCISQSSNKTAVDTAVAFIFLYVFFYATGCIGLTYLYCSEIVPLAVRTQITGMSTASSWSFNFVVVQVTPSGFSSLGWKYFISSAPIRNPIYREKREFSGYTRSYYIDII</sequence>
<evidence type="ECO:0000256" key="2">
    <source>
        <dbReference type="ARBA" id="ARBA00022692"/>
    </source>
</evidence>
<dbReference type="InterPro" id="IPR036259">
    <property type="entry name" value="MFS_trans_sf"/>
</dbReference>
<dbReference type="SUPFAM" id="SSF103473">
    <property type="entry name" value="MFS general substrate transporter"/>
    <property type="match status" value="1"/>
</dbReference>
<keyword evidence="2 5" id="KW-0812">Transmembrane</keyword>
<dbReference type="Gene3D" id="1.20.1250.20">
    <property type="entry name" value="MFS general substrate transporter like domains"/>
    <property type="match status" value="2"/>
</dbReference>
<feature type="transmembrane region" description="Helical" evidence="5">
    <location>
        <begin position="127"/>
        <end position="147"/>
    </location>
</feature>
<dbReference type="Pfam" id="PF00083">
    <property type="entry name" value="Sugar_tr"/>
    <property type="match status" value="1"/>
</dbReference>
<gene>
    <name evidence="6" type="ORF">BDV40DRAFT_309912</name>
</gene>
<keyword evidence="3 5" id="KW-1133">Transmembrane helix</keyword>
<dbReference type="GO" id="GO:0016020">
    <property type="term" value="C:membrane"/>
    <property type="evidence" value="ECO:0007669"/>
    <property type="project" value="UniProtKB-SubCell"/>
</dbReference>
<name>A0A5N6V2B9_ASPTM</name>
<evidence type="ECO:0000256" key="5">
    <source>
        <dbReference type="SAM" id="Phobius"/>
    </source>
</evidence>
<keyword evidence="4 5" id="KW-0472">Membrane</keyword>
<feature type="transmembrane region" description="Helical" evidence="5">
    <location>
        <begin position="263"/>
        <end position="282"/>
    </location>
</feature>